<accession>A0AAD6NBF4</accession>
<keyword evidence="3" id="KW-1185">Reference proteome</keyword>
<evidence type="ECO:0000256" key="1">
    <source>
        <dbReference type="SAM" id="MobiDB-lite"/>
    </source>
</evidence>
<reference evidence="2" key="2">
    <citation type="submission" date="2023-01" db="EMBL/GenBank/DDBJ databases">
        <authorList>
            <person name="Petersen C."/>
        </authorList>
    </citation>
    <scope>NUCLEOTIDE SEQUENCE</scope>
    <source>
        <strain evidence="2">IBT 15450</strain>
    </source>
</reference>
<feature type="compositionally biased region" description="Acidic residues" evidence="1">
    <location>
        <begin position="1"/>
        <end position="19"/>
    </location>
</feature>
<sequence length="106" mass="10954">MADPEDGDDLFADLYDADESTTRTTSAVEAPKPAAQENPPPAPALNSGLDFAPAPVETQESHNAGQPSDYDTGYHNGHGNAYGAPVHAQPPPAEPESQGTGIKEDG</sequence>
<comment type="caution">
    <text evidence="2">The sequence shown here is derived from an EMBL/GenBank/DDBJ whole genome shotgun (WGS) entry which is preliminary data.</text>
</comment>
<name>A0AAD6NBF4_PENCN</name>
<reference evidence="2" key="1">
    <citation type="journal article" date="2023" name="IMA Fungus">
        <title>Comparative genomic study of the Penicillium genus elucidates a diverse pangenome and 15 lateral gene transfer events.</title>
        <authorList>
            <person name="Petersen C."/>
            <person name="Sorensen T."/>
            <person name="Nielsen M.R."/>
            <person name="Sondergaard T.E."/>
            <person name="Sorensen J.L."/>
            <person name="Fitzpatrick D.A."/>
            <person name="Frisvad J.C."/>
            <person name="Nielsen K.L."/>
        </authorList>
    </citation>
    <scope>NUCLEOTIDE SEQUENCE</scope>
    <source>
        <strain evidence="2">IBT 15450</strain>
    </source>
</reference>
<dbReference type="EMBL" id="JAQJZL010000003">
    <property type="protein sequence ID" value="KAJ6048065.1"/>
    <property type="molecule type" value="Genomic_DNA"/>
</dbReference>
<organism evidence="2 3">
    <name type="scientific">Penicillium canescens</name>
    <dbReference type="NCBI Taxonomy" id="5083"/>
    <lineage>
        <taxon>Eukaryota</taxon>
        <taxon>Fungi</taxon>
        <taxon>Dikarya</taxon>
        <taxon>Ascomycota</taxon>
        <taxon>Pezizomycotina</taxon>
        <taxon>Eurotiomycetes</taxon>
        <taxon>Eurotiomycetidae</taxon>
        <taxon>Eurotiales</taxon>
        <taxon>Aspergillaceae</taxon>
        <taxon>Penicillium</taxon>
    </lineage>
</organism>
<gene>
    <name evidence="2" type="ORF">N7460_004212</name>
</gene>
<evidence type="ECO:0000313" key="3">
    <source>
        <dbReference type="Proteomes" id="UP001219568"/>
    </source>
</evidence>
<proteinExistence type="predicted"/>
<feature type="region of interest" description="Disordered" evidence="1">
    <location>
        <begin position="1"/>
        <end position="106"/>
    </location>
</feature>
<dbReference type="Proteomes" id="UP001219568">
    <property type="component" value="Unassembled WGS sequence"/>
</dbReference>
<dbReference type="AlphaFoldDB" id="A0AAD6NBF4"/>
<protein>
    <submittedName>
        <fullName evidence="2">Uncharacterized protein</fullName>
    </submittedName>
</protein>
<evidence type="ECO:0000313" key="2">
    <source>
        <dbReference type="EMBL" id="KAJ6048065.1"/>
    </source>
</evidence>